<sequence length="463" mass="49707">MSHRWARRRPSRAAAAGCCALLLALLAPLAGCGPAGPPPATARFPDVQRMLDTRARAVERRDAAAFLASVDPRATGYRDRQRAMFGHLKGVPLTDWHYDLDSTDAFPLPADGNRTRLAAKVRLRYRLKGFDSAPVHAVQYLTLTERDGRWLISSDTDGAAAGRSGTRQLWDQGPVQLVRGRYSLVLGGAAQRARLKDLAHRVDQAVPAVSAAWKGKWSQKVVVEAPDSVERMAQLMGSDDPSGYAGIAAVTTGEAGVSTTAPADRVIINPDAYEELNDLGRRVVLTHETAHVATRTATTAATPLWLSEGFADWAAYRGIRRKAALTAPELARAAATGKLPARLPTDEDFGFKAGADRLAKAYEGSWLACRMIAEKWGEAKLIAFYRAAGKSAVPVAAGSAGAPIEAATAGSAGPRPATPAARTGQRPKARADRTDRAMRTQLGVGMAEFTQQWRAYVRKQLAR</sequence>
<protein>
    <recommendedName>
        <fullName evidence="5">Lipoprotein</fullName>
    </recommendedName>
</protein>
<evidence type="ECO:0000256" key="1">
    <source>
        <dbReference type="SAM" id="MobiDB-lite"/>
    </source>
</evidence>
<feature type="chain" id="PRO_5039706437" description="Lipoprotein" evidence="2">
    <location>
        <begin position="36"/>
        <end position="463"/>
    </location>
</feature>
<name>A0A3S9Y8S1_9ACTN</name>
<evidence type="ECO:0008006" key="5">
    <source>
        <dbReference type="Google" id="ProtNLM"/>
    </source>
</evidence>
<proteinExistence type="predicted"/>
<accession>A0A3S9Y8S1</accession>
<gene>
    <name evidence="3" type="ORF">DDE74_10905</name>
</gene>
<dbReference type="Proteomes" id="UP000275579">
    <property type="component" value="Chromosome"/>
</dbReference>
<keyword evidence="2" id="KW-0732">Signal</keyword>
<organism evidence="3 4">
    <name type="scientific">Streptomyces lydicus</name>
    <dbReference type="NCBI Taxonomy" id="47763"/>
    <lineage>
        <taxon>Bacteria</taxon>
        <taxon>Bacillati</taxon>
        <taxon>Actinomycetota</taxon>
        <taxon>Actinomycetes</taxon>
        <taxon>Kitasatosporales</taxon>
        <taxon>Streptomycetaceae</taxon>
        <taxon>Streptomyces</taxon>
    </lineage>
</organism>
<feature type="signal peptide" evidence="2">
    <location>
        <begin position="1"/>
        <end position="35"/>
    </location>
</feature>
<evidence type="ECO:0000256" key="2">
    <source>
        <dbReference type="SAM" id="SignalP"/>
    </source>
</evidence>
<dbReference type="RefSeq" id="WP_127150451.1">
    <property type="nucleotide sequence ID" value="NZ_CP029042.1"/>
</dbReference>
<dbReference type="AlphaFoldDB" id="A0A3S9Y8S1"/>
<dbReference type="EMBL" id="CP029042">
    <property type="protein sequence ID" value="AZS71388.1"/>
    <property type="molecule type" value="Genomic_DNA"/>
</dbReference>
<feature type="compositionally biased region" description="Low complexity" evidence="1">
    <location>
        <begin position="407"/>
        <end position="426"/>
    </location>
</feature>
<evidence type="ECO:0000313" key="4">
    <source>
        <dbReference type="Proteomes" id="UP000275579"/>
    </source>
</evidence>
<evidence type="ECO:0000313" key="3">
    <source>
        <dbReference type="EMBL" id="AZS71388.1"/>
    </source>
</evidence>
<feature type="region of interest" description="Disordered" evidence="1">
    <location>
        <begin position="407"/>
        <end position="435"/>
    </location>
</feature>
<reference evidence="3 4" key="1">
    <citation type="submission" date="2018-04" db="EMBL/GenBank/DDBJ databases">
        <title>Complete genome sequences of Streptomyces lydicus strain WYEC and characterization of antagonistic properties of biological control agents.</title>
        <authorList>
            <person name="Mariita R.M."/>
            <person name="Sello J.K."/>
        </authorList>
    </citation>
    <scope>NUCLEOTIDE SEQUENCE [LARGE SCALE GENOMIC DNA]</scope>
    <source>
        <strain evidence="3 4">WYEC 108</strain>
    </source>
</reference>